<accession>A0ABW1RUY7</accession>
<comment type="caution">
    <text evidence="10">The sequence shown here is derived from an EMBL/GenBank/DDBJ whole genome shotgun (WGS) entry which is preliminary data.</text>
</comment>
<keyword evidence="8" id="KW-0418">Kinase</keyword>
<dbReference type="InterPro" id="IPR051471">
    <property type="entry name" value="Bacterial_PTS_sugar_comp"/>
</dbReference>
<dbReference type="Pfam" id="PF03610">
    <property type="entry name" value="EIIA-man"/>
    <property type="match status" value="1"/>
</dbReference>
<dbReference type="InterPro" id="IPR036662">
    <property type="entry name" value="PTS_EIIA_man-typ_sf"/>
</dbReference>
<dbReference type="Proteomes" id="UP001596158">
    <property type="component" value="Unassembled WGS sequence"/>
</dbReference>
<dbReference type="CDD" id="cd00006">
    <property type="entry name" value="PTS_IIA_man"/>
    <property type="match status" value="1"/>
</dbReference>
<evidence type="ECO:0000256" key="5">
    <source>
        <dbReference type="ARBA" id="ARBA00022597"/>
    </source>
</evidence>
<gene>
    <name evidence="10" type="ORF">ACFQGR_07965</name>
</gene>
<sequence>MTAVLICTHGNTGAEMIKSAEMICGEQDNCDAVPFLMGQSLDELRTTLKNTVEQYKTDEAVICLTDLKGGTPFNTLVALSESHANMTVITGVNIPMLLQLLVYRNQLSEDELIDDIITTGKEGIFKFEVTDVEDDDF</sequence>
<name>A0ABW1RUY7_9LACO</name>
<dbReference type="PANTHER" id="PTHR33799:SF1">
    <property type="entry name" value="PTS SYSTEM MANNOSE-SPECIFIC EIIAB COMPONENT-RELATED"/>
    <property type="match status" value="1"/>
</dbReference>
<dbReference type="InterPro" id="IPR033887">
    <property type="entry name" value="PTS_IIA_man"/>
</dbReference>
<keyword evidence="5 10" id="KW-0762">Sugar transport</keyword>
<keyword evidence="7" id="KW-0598">Phosphotransferase system</keyword>
<dbReference type="SUPFAM" id="SSF53062">
    <property type="entry name" value="PTS system fructose IIA component-like"/>
    <property type="match status" value="1"/>
</dbReference>
<evidence type="ECO:0000256" key="8">
    <source>
        <dbReference type="ARBA" id="ARBA00022777"/>
    </source>
</evidence>
<proteinExistence type="predicted"/>
<reference evidence="11" key="1">
    <citation type="journal article" date="2019" name="Int. J. Syst. Evol. Microbiol.">
        <title>The Global Catalogue of Microorganisms (GCM) 10K type strain sequencing project: providing services to taxonomists for standard genome sequencing and annotation.</title>
        <authorList>
            <consortium name="The Broad Institute Genomics Platform"/>
            <consortium name="The Broad Institute Genome Sequencing Center for Infectious Disease"/>
            <person name="Wu L."/>
            <person name="Ma J."/>
        </authorList>
    </citation>
    <scope>NUCLEOTIDE SEQUENCE [LARGE SCALE GENOMIC DNA]</scope>
    <source>
        <strain evidence="11">CCM 8924</strain>
    </source>
</reference>
<dbReference type="Gene3D" id="3.40.50.510">
    <property type="entry name" value="Phosphotransferase system, mannose-type IIA component"/>
    <property type="match status" value="1"/>
</dbReference>
<dbReference type="PROSITE" id="PS51096">
    <property type="entry name" value="PTS_EIIA_TYPE_4"/>
    <property type="match status" value="1"/>
</dbReference>
<dbReference type="NCBIfam" id="TIGR00824">
    <property type="entry name" value="EIIA-man"/>
    <property type="match status" value="1"/>
</dbReference>
<dbReference type="RefSeq" id="WP_042492112.1">
    <property type="nucleotide sequence ID" value="NZ_BJDT01000001.1"/>
</dbReference>
<dbReference type="PANTHER" id="PTHR33799">
    <property type="entry name" value="PTS PERMEASE-RELATED-RELATED"/>
    <property type="match status" value="1"/>
</dbReference>
<keyword evidence="11" id="KW-1185">Reference proteome</keyword>
<feature type="domain" description="PTS EIIA type-4" evidence="9">
    <location>
        <begin position="1"/>
        <end position="124"/>
    </location>
</feature>
<keyword evidence="2" id="KW-0813">Transport</keyword>
<evidence type="ECO:0000259" key="9">
    <source>
        <dbReference type="PROSITE" id="PS51096"/>
    </source>
</evidence>
<dbReference type="InterPro" id="IPR013789">
    <property type="entry name" value="PTS_EIIA_man"/>
</dbReference>
<protein>
    <submittedName>
        <fullName evidence="10">PTS sugar transporter subunit IIA</fullName>
    </submittedName>
</protein>
<evidence type="ECO:0000256" key="1">
    <source>
        <dbReference type="ARBA" id="ARBA00004496"/>
    </source>
</evidence>
<keyword evidence="3" id="KW-0963">Cytoplasm</keyword>
<dbReference type="EMBL" id="JBHSSG010000013">
    <property type="protein sequence ID" value="MFC6179308.1"/>
    <property type="molecule type" value="Genomic_DNA"/>
</dbReference>
<evidence type="ECO:0000313" key="10">
    <source>
        <dbReference type="EMBL" id="MFC6179308.1"/>
    </source>
</evidence>
<evidence type="ECO:0000256" key="6">
    <source>
        <dbReference type="ARBA" id="ARBA00022679"/>
    </source>
</evidence>
<evidence type="ECO:0000256" key="7">
    <source>
        <dbReference type="ARBA" id="ARBA00022683"/>
    </source>
</evidence>
<evidence type="ECO:0000256" key="4">
    <source>
        <dbReference type="ARBA" id="ARBA00022553"/>
    </source>
</evidence>
<evidence type="ECO:0000256" key="2">
    <source>
        <dbReference type="ARBA" id="ARBA00022448"/>
    </source>
</evidence>
<keyword evidence="4" id="KW-0597">Phosphoprotein</keyword>
<comment type="subcellular location">
    <subcellularLocation>
        <location evidence="1">Cytoplasm</location>
    </subcellularLocation>
</comment>
<keyword evidence="6" id="KW-0808">Transferase</keyword>
<dbReference type="InterPro" id="IPR004701">
    <property type="entry name" value="PTS_EIIA_man-typ"/>
</dbReference>
<evidence type="ECO:0000256" key="3">
    <source>
        <dbReference type="ARBA" id="ARBA00022490"/>
    </source>
</evidence>
<organism evidence="10 11">
    <name type="scientific">Weissella sagaensis</name>
    <dbReference type="NCBI Taxonomy" id="2559928"/>
    <lineage>
        <taxon>Bacteria</taxon>
        <taxon>Bacillati</taxon>
        <taxon>Bacillota</taxon>
        <taxon>Bacilli</taxon>
        <taxon>Lactobacillales</taxon>
        <taxon>Lactobacillaceae</taxon>
        <taxon>Weissella</taxon>
    </lineage>
</organism>
<evidence type="ECO:0000313" key="11">
    <source>
        <dbReference type="Proteomes" id="UP001596158"/>
    </source>
</evidence>